<dbReference type="Proteomes" id="UP000016923">
    <property type="component" value="Unassembled WGS sequence"/>
</dbReference>
<feature type="compositionally biased region" description="Low complexity" evidence="1">
    <location>
        <begin position="465"/>
        <end position="476"/>
    </location>
</feature>
<dbReference type="GO" id="GO:0001786">
    <property type="term" value="F:phosphatidylserine binding"/>
    <property type="evidence" value="ECO:0007669"/>
    <property type="project" value="TreeGrafter"/>
</dbReference>
<dbReference type="PANTHER" id="PTHR10502:SF107">
    <property type="entry name" value="ANNEXIN ANXC4 (AFU_ORTHOLOGUE AFUA_3G07020)"/>
    <property type="match status" value="1"/>
</dbReference>
<accession>S3C509</accession>
<dbReference type="GO" id="GO:0012506">
    <property type="term" value="C:vesicle membrane"/>
    <property type="evidence" value="ECO:0007669"/>
    <property type="project" value="TreeGrafter"/>
</dbReference>
<dbReference type="GO" id="GO:0005886">
    <property type="term" value="C:plasma membrane"/>
    <property type="evidence" value="ECO:0007669"/>
    <property type="project" value="TreeGrafter"/>
</dbReference>
<dbReference type="VEuPathDB" id="FungiDB:F503_03363"/>
<dbReference type="HOGENOM" id="CLU_012466_1_0_1"/>
<dbReference type="Gene3D" id="1.10.220.10">
    <property type="entry name" value="Annexin"/>
    <property type="match status" value="4"/>
</dbReference>
<gene>
    <name evidence="2" type="ORF">F503_03363</name>
</gene>
<feature type="compositionally biased region" description="Gly residues" evidence="1">
    <location>
        <begin position="158"/>
        <end position="170"/>
    </location>
</feature>
<evidence type="ECO:0000256" key="1">
    <source>
        <dbReference type="SAM" id="MobiDB-lite"/>
    </source>
</evidence>
<name>S3C509_OPHP1</name>
<evidence type="ECO:0000313" key="2">
    <source>
        <dbReference type="EMBL" id="EPE06936.1"/>
    </source>
</evidence>
<dbReference type="SUPFAM" id="SSF47874">
    <property type="entry name" value="Annexin"/>
    <property type="match status" value="1"/>
</dbReference>
<feature type="region of interest" description="Disordered" evidence="1">
    <location>
        <begin position="448"/>
        <end position="477"/>
    </location>
</feature>
<dbReference type="GO" id="GO:0005544">
    <property type="term" value="F:calcium-dependent phospholipid binding"/>
    <property type="evidence" value="ECO:0007669"/>
    <property type="project" value="InterPro"/>
</dbReference>
<dbReference type="AlphaFoldDB" id="S3C509"/>
<feature type="compositionally biased region" description="Basic and acidic residues" evidence="1">
    <location>
        <begin position="93"/>
        <end position="144"/>
    </location>
</feature>
<dbReference type="EMBL" id="KE148152">
    <property type="protein sequence ID" value="EPE06936.1"/>
    <property type="molecule type" value="Genomic_DNA"/>
</dbReference>
<feature type="compositionally biased region" description="Polar residues" evidence="1">
    <location>
        <begin position="78"/>
        <end position="92"/>
    </location>
</feature>
<reference evidence="2 3" key="1">
    <citation type="journal article" date="2013" name="BMC Genomics">
        <title>The genome and transcriptome of the pine saprophyte Ophiostoma piceae, and a comparison with the bark beetle-associated pine pathogen Grosmannia clavigera.</title>
        <authorList>
            <person name="Haridas S."/>
            <person name="Wang Y."/>
            <person name="Lim L."/>
            <person name="Massoumi Alamouti S."/>
            <person name="Jackman S."/>
            <person name="Docking R."/>
            <person name="Robertson G."/>
            <person name="Birol I."/>
            <person name="Bohlmann J."/>
            <person name="Breuil C."/>
        </authorList>
    </citation>
    <scope>NUCLEOTIDE SEQUENCE [LARGE SCALE GENOMIC DNA]</scope>
    <source>
        <strain evidence="2 3">UAMH 11346</strain>
    </source>
</reference>
<feature type="compositionally biased region" description="Basic and acidic residues" evidence="1">
    <location>
        <begin position="300"/>
        <end position="389"/>
    </location>
</feature>
<protein>
    <submittedName>
        <fullName evidence="2">Annexin anxc4</fullName>
    </submittedName>
</protein>
<organism evidence="2 3">
    <name type="scientific">Ophiostoma piceae (strain UAMH 11346)</name>
    <name type="common">Sap stain fungus</name>
    <dbReference type="NCBI Taxonomy" id="1262450"/>
    <lineage>
        <taxon>Eukaryota</taxon>
        <taxon>Fungi</taxon>
        <taxon>Dikarya</taxon>
        <taxon>Ascomycota</taxon>
        <taxon>Pezizomycotina</taxon>
        <taxon>Sordariomycetes</taxon>
        <taxon>Sordariomycetidae</taxon>
        <taxon>Ophiostomatales</taxon>
        <taxon>Ophiostomataceae</taxon>
        <taxon>Ophiostoma</taxon>
    </lineage>
</organism>
<sequence length="872" mass="98407">MSLQVEDSSRRGRSKSPSGRDRSSSRIERSPSGRDRKKDRAEPSIVQAPYPANGNADDLDDPRKSTRIVEYDDYRGSATVQPARSSGATESKNTQKYDDVNIRDGDGHRDKAYRYEKASSRDYERDKVQERGKDSRVSISEDKLAFLPAKYAKKSDTAGGGSSNSSGTGGPSRDKPRDREYERTNRGDRTDRGDRGDRTDRYERTAAEKYDPRDRPSRSSAAPSQRREDISDEDDTSDDDADLAYGKLPPPSRKGFPSSPAHSRDNSRQHDYSKKDSYATFADDKDYGRDPRIVAAEPRGPSDPRDPRSSRDFFPGRDSRDPRSSRDSFSGRDPRDPRSSRESHDPRDDRTYRDDKKYHRDSYGGPDPRTDPRADPRADPRKDPRKDPRSSSSNVLMVDTGASKGRSRSRSRSRSPMPTKDMARLSVGALGAATLGVAAAHHAGGSLSAAPGSPLQESYHGTYQSMSPMPSPLMLPRGSDAAEIQVMDITGPDYDGDEALMSPGGSGGGEKIRRRARFYDPQEDAQRLAKALKGERHAPDTGPLIEILPGLHHDQVMELRHEYKRIVKTGPERKGVNIAKHIRARLKDEDPALMKACYATALGRWESEAYWANFWYHGDKTRRELLIESLMGRTNDEIRNIKESFSDKKYGDSIIKCMRTELKEDKFKRAVLFVLDEQRMEEVSSRDGRPLPVDERLVEEDCVALHHAVVAERGGETAMINVVVQRSDAHLREVLSMYSSQYKGNFARDCLKKSGNLVGEMLAHILNGVINKPVRDALLVHHALTTSKRDELRRELLISRLVRFHWDGNHMLAVKSAYRSRYGKDMQEAIRDATGSSDWGLFCRELCITRHPDDVKRVERIDVRDDRRDERH</sequence>
<feature type="compositionally biased region" description="Acidic residues" evidence="1">
    <location>
        <begin position="230"/>
        <end position="242"/>
    </location>
</feature>
<dbReference type="GO" id="GO:0005737">
    <property type="term" value="C:cytoplasm"/>
    <property type="evidence" value="ECO:0007669"/>
    <property type="project" value="TreeGrafter"/>
</dbReference>
<dbReference type="OrthoDB" id="2134400at2759"/>
<dbReference type="OMA" id="HAQILYK"/>
<feature type="region of interest" description="Disordered" evidence="1">
    <location>
        <begin position="490"/>
        <end position="511"/>
    </location>
</feature>
<dbReference type="eggNOG" id="KOG0819">
    <property type="taxonomic scope" value="Eukaryota"/>
</dbReference>
<dbReference type="GO" id="GO:0005634">
    <property type="term" value="C:nucleus"/>
    <property type="evidence" value="ECO:0007669"/>
    <property type="project" value="TreeGrafter"/>
</dbReference>
<feature type="compositionally biased region" description="Basic and acidic residues" evidence="1">
    <location>
        <begin position="18"/>
        <end position="42"/>
    </location>
</feature>
<feature type="compositionally biased region" description="Basic and acidic residues" evidence="1">
    <location>
        <begin position="172"/>
        <end position="217"/>
    </location>
</feature>
<dbReference type="PANTHER" id="PTHR10502">
    <property type="entry name" value="ANNEXIN"/>
    <property type="match status" value="1"/>
</dbReference>
<dbReference type="InterPro" id="IPR037104">
    <property type="entry name" value="Annexin_sf"/>
</dbReference>
<dbReference type="GO" id="GO:0005509">
    <property type="term" value="F:calcium ion binding"/>
    <property type="evidence" value="ECO:0007669"/>
    <property type="project" value="InterPro"/>
</dbReference>
<evidence type="ECO:0000313" key="3">
    <source>
        <dbReference type="Proteomes" id="UP000016923"/>
    </source>
</evidence>
<proteinExistence type="predicted"/>
<feature type="compositionally biased region" description="Basic and acidic residues" evidence="1">
    <location>
        <begin position="61"/>
        <end position="75"/>
    </location>
</feature>
<feature type="region of interest" description="Disordered" evidence="1">
    <location>
        <begin position="1"/>
        <end position="421"/>
    </location>
</feature>
<feature type="compositionally biased region" description="Basic and acidic residues" evidence="1">
    <location>
        <begin position="262"/>
        <end position="292"/>
    </location>
</feature>
<dbReference type="STRING" id="1262450.S3C509"/>
<keyword evidence="3" id="KW-1185">Reference proteome</keyword>